<organism evidence="7 8">
    <name type="scientific">Scleroderma citrinum Foug A</name>
    <dbReference type="NCBI Taxonomy" id="1036808"/>
    <lineage>
        <taxon>Eukaryota</taxon>
        <taxon>Fungi</taxon>
        <taxon>Dikarya</taxon>
        <taxon>Basidiomycota</taxon>
        <taxon>Agaricomycotina</taxon>
        <taxon>Agaricomycetes</taxon>
        <taxon>Agaricomycetidae</taxon>
        <taxon>Boletales</taxon>
        <taxon>Sclerodermatineae</taxon>
        <taxon>Sclerodermataceae</taxon>
        <taxon>Scleroderma</taxon>
    </lineage>
</organism>
<proteinExistence type="inferred from homology"/>
<evidence type="ECO:0000256" key="5">
    <source>
        <dbReference type="ARBA" id="ARBA00023180"/>
    </source>
</evidence>
<keyword evidence="5" id="KW-0325">Glycoprotein</keyword>
<dbReference type="EMBL" id="KN822170">
    <property type="protein sequence ID" value="KIM53805.1"/>
    <property type="molecule type" value="Genomic_DNA"/>
</dbReference>
<dbReference type="OrthoDB" id="958254at2759"/>
<dbReference type="HOGENOM" id="CLU_072148_2_1_1"/>
<accession>A0A0C3CZ20</accession>
<evidence type="ECO:0000256" key="1">
    <source>
        <dbReference type="ARBA" id="ARBA00004613"/>
    </source>
</evidence>
<dbReference type="PANTHER" id="PTHR13234:SF8">
    <property type="entry name" value="GAMMA-INTERFERON-INDUCIBLE LYSOSOMAL THIOL REDUCTASE"/>
    <property type="match status" value="1"/>
</dbReference>
<evidence type="ECO:0000256" key="3">
    <source>
        <dbReference type="ARBA" id="ARBA00022525"/>
    </source>
</evidence>
<dbReference type="InParanoid" id="A0A0C3CZ20"/>
<evidence type="ECO:0000313" key="7">
    <source>
        <dbReference type="EMBL" id="KIM53805.1"/>
    </source>
</evidence>
<dbReference type="InterPro" id="IPR004911">
    <property type="entry name" value="Interferon-induced_GILT"/>
</dbReference>
<reference evidence="7 8" key="1">
    <citation type="submission" date="2014-04" db="EMBL/GenBank/DDBJ databases">
        <authorList>
            <consortium name="DOE Joint Genome Institute"/>
            <person name="Kuo A."/>
            <person name="Kohler A."/>
            <person name="Nagy L.G."/>
            <person name="Floudas D."/>
            <person name="Copeland A."/>
            <person name="Barry K.W."/>
            <person name="Cichocki N."/>
            <person name="Veneault-Fourrey C."/>
            <person name="LaButti K."/>
            <person name="Lindquist E.A."/>
            <person name="Lipzen A."/>
            <person name="Lundell T."/>
            <person name="Morin E."/>
            <person name="Murat C."/>
            <person name="Sun H."/>
            <person name="Tunlid A."/>
            <person name="Henrissat B."/>
            <person name="Grigoriev I.V."/>
            <person name="Hibbett D.S."/>
            <person name="Martin F."/>
            <person name="Nordberg H.P."/>
            <person name="Cantor M.N."/>
            <person name="Hua S.X."/>
        </authorList>
    </citation>
    <scope>NUCLEOTIDE SEQUENCE [LARGE SCALE GENOMIC DNA]</scope>
    <source>
        <strain evidence="7 8">Foug A</strain>
    </source>
</reference>
<keyword evidence="4 6" id="KW-0732">Signal</keyword>
<dbReference type="Proteomes" id="UP000053989">
    <property type="component" value="Unassembled WGS sequence"/>
</dbReference>
<feature type="signal peptide" evidence="6">
    <location>
        <begin position="1"/>
        <end position="20"/>
    </location>
</feature>
<evidence type="ECO:0000256" key="2">
    <source>
        <dbReference type="ARBA" id="ARBA00005679"/>
    </source>
</evidence>
<evidence type="ECO:0000256" key="4">
    <source>
        <dbReference type="ARBA" id="ARBA00022729"/>
    </source>
</evidence>
<dbReference type="PANTHER" id="PTHR13234">
    <property type="entry name" value="GAMMA-INTERFERON INDUCIBLE LYSOSOMAL THIOL REDUCTASE GILT"/>
    <property type="match status" value="1"/>
</dbReference>
<name>A0A0C3CZ20_9AGAM</name>
<comment type="subcellular location">
    <subcellularLocation>
        <location evidence="1">Secreted</location>
    </subcellularLocation>
</comment>
<dbReference type="GO" id="GO:0016671">
    <property type="term" value="F:oxidoreductase activity, acting on a sulfur group of donors, disulfide as acceptor"/>
    <property type="evidence" value="ECO:0007669"/>
    <property type="project" value="InterPro"/>
</dbReference>
<evidence type="ECO:0008006" key="9">
    <source>
        <dbReference type="Google" id="ProtNLM"/>
    </source>
</evidence>
<keyword evidence="3" id="KW-0964">Secreted</keyword>
<dbReference type="GO" id="GO:0005576">
    <property type="term" value="C:extracellular region"/>
    <property type="evidence" value="ECO:0007669"/>
    <property type="project" value="UniProtKB-SubCell"/>
</dbReference>
<evidence type="ECO:0000313" key="8">
    <source>
        <dbReference type="Proteomes" id="UP000053989"/>
    </source>
</evidence>
<keyword evidence="8" id="KW-1185">Reference proteome</keyword>
<feature type="chain" id="PRO_5002163134" description="Thioredoxin-like fold domain-containing protein" evidence="6">
    <location>
        <begin position="21"/>
        <end position="229"/>
    </location>
</feature>
<dbReference type="STRING" id="1036808.A0A0C3CZ20"/>
<gene>
    <name evidence="7" type="ORF">SCLCIDRAFT_138149</name>
</gene>
<comment type="similarity">
    <text evidence="2">Belongs to the GILT family.</text>
</comment>
<evidence type="ECO:0000256" key="6">
    <source>
        <dbReference type="SAM" id="SignalP"/>
    </source>
</evidence>
<protein>
    <recommendedName>
        <fullName evidence="9">Thioredoxin-like fold domain-containing protein</fullName>
    </recommendedName>
</protein>
<sequence>MLSLLSISLYLVAFAQVALLRSVQRGSSSQTVFVNDVKVPVVLGVMSRCPDALLCESVWDHVLQRVGDKVNISLSFIARLNPSDEAYGVTCMHGVEECAGNVHELCVAKYHPTSEWWSFLECENYQGSDKVGLPETAAKCAEAAGFDWENDKAHQCAGDNGQGLEGAQLLRESVGTSLELGIKKSCTIIINGKQVCIHDGTWYECEGGHTPADFIRQINEEYEHLNRAD</sequence>
<dbReference type="AlphaFoldDB" id="A0A0C3CZ20"/>
<reference evidence="8" key="2">
    <citation type="submission" date="2015-01" db="EMBL/GenBank/DDBJ databases">
        <title>Evolutionary Origins and Diversification of the Mycorrhizal Mutualists.</title>
        <authorList>
            <consortium name="DOE Joint Genome Institute"/>
            <consortium name="Mycorrhizal Genomics Consortium"/>
            <person name="Kohler A."/>
            <person name="Kuo A."/>
            <person name="Nagy L.G."/>
            <person name="Floudas D."/>
            <person name="Copeland A."/>
            <person name="Barry K.W."/>
            <person name="Cichocki N."/>
            <person name="Veneault-Fourrey C."/>
            <person name="LaButti K."/>
            <person name="Lindquist E.A."/>
            <person name="Lipzen A."/>
            <person name="Lundell T."/>
            <person name="Morin E."/>
            <person name="Murat C."/>
            <person name="Riley R."/>
            <person name="Ohm R."/>
            <person name="Sun H."/>
            <person name="Tunlid A."/>
            <person name="Henrissat B."/>
            <person name="Grigoriev I.V."/>
            <person name="Hibbett D.S."/>
            <person name="Martin F."/>
        </authorList>
    </citation>
    <scope>NUCLEOTIDE SEQUENCE [LARGE SCALE GENOMIC DNA]</scope>
    <source>
        <strain evidence="8">Foug A</strain>
    </source>
</reference>
<dbReference type="Pfam" id="PF03227">
    <property type="entry name" value="GILT"/>
    <property type="match status" value="1"/>
</dbReference>